<dbReference type="PROSITE" id="PS00149">
    <property type="entry name" value="SULFATASE_2"/>
    <property type="match status" value="1"/>
</dbReference>
<gene>
    <name evidence="6" type="primary">atsA_8</name>
    <name evidence="6" type="ORF">SDC9_51212</name>
</gene>
<dbReference type="GO" id="GO:0004065">
    <property type="term" value="F:arylsulfatase activity"/>
    <property type="evidence" value="ECO:0007669"/>
    <property type="project" value="UniProtKB-EC"/>
</dbReference>
<keyword evidence="3 6" id="KW-0378">Hydrolase</keyword>
<name>A0A644WN49_9ZZZZ</name>
<evidence type="ECO:0000313" key="6">
    <source>
        <dbReference type="EMBL" id="MPM04931.1"/>
    </source>
</evidence>
<dbReference type="InterPro" id="IPR024607">
    <property type="entry name" value="Sulfatase_CS"/>
</dbReference>
<evidence type="ECO:0000256" key="4">
    <source>
        <dbReference type="ARBA" id="ARBA00022837"/>
    </source>
</evidence>
<dbReference type="InterPro" id="IPR017850">
    <property type="entry name" value="Alkaline_phosphatase_core_sf"/>
</dbReference>
<keyword evidence="4" id="KW-0106">Calcium</keyword>
<evidence type="ECO:0000256" key="2">
    <source>
        <dbReference type="ARBA" id="ARBA00022723"/>
    </source>
</evidence>
<dbReference type="SUPFAM" id="SSF53649">
    <property type="entry name" value="Alkaline phosphatase-like"/>
    <property type="match status" value="1"/>
</dbReference>
<sequence length="517" mass="58718">MNYKILLAATMCRMLSSSSILYAENKPNIVFILADDMGFGDVSFNNPYARVKTPAIDALASQGMSFTDAHSGGALSGPSRYGLLTGRYHFRVTPVKEFWGYLPPKIESERRTIGTLMQDAGYTTACIGKWHLGLNWGLKDKNKSQISENQKLSYTNTDFSVPVKGGPVDLGFDYSFILPASLDMPPYTFVRNRDVVDKDIILTADAYPNELEQTVFAWDRIHTNEKDIYWERGVWWRNGEMSRSFRMERCLPDIVEEGLSFIERAAKNKQPFFLYMPLTGPHTPWIASSEFKGKTEFGAYGDFILQIDNVVERVKKQLKSLGLFENTIIVFTADNGAAWQEEDIQQYAHQANYSRRGQKGDAYDGGHHVPLFIQWPGQKLEGKTYRHTVSLVDFFATFADLTHQSLKEKEAEDSFSFYSVLQGDINRVTREDIIYISGSNKLAIKKGNWKYIDCLGSGGFTAPSRLEIVKNGPDGQLYNMQTDSLEKCNLFLSQQKKVNELKALLEKQFRQGHSRQL</sequence>
<dbReference type="PROSITE" id="PS00523">
    <property type="entry name" value="SULFATASE_1"/>
    <property type="match status" value="1"/>
</dbReference>
<organism evidence="6">
    <name type="scientific">bioreactor metagenome</name>
    <dbReference type="NCBI Taxonomy" id="1076179"/>
    <lineage>
        <taxon>unclassified sequences</taxon>
        <taxon>metagenomes</taxon>
        <taxon>ecological metagenomes</taxon>
    </lineage>
</organism>
<dbReference type="PANTHER" id="PTHR42693:SF53">
    <property type="entry name" value="ENDO-4-O-SULFATASE"/>
    <property type="match status" value="1"/>
</dbReference>
<dbReference type="Pfam" id="PF00884">
    <property type="entry name" value="Sulfatase"/>
    <property type="match status" value="1"/>
</dbReference>
<dbReference type="InterPro" id="IPR000917">
    <property type="entry name" value="Sulfatase_N"/>
</dbReference>
<dbReference type="AlphaFoldDB" id="A0A644WN49"/>
<evidence type="ECO:0000256" key="1">
    <source>
        <dbReference type="ARBA" id="ARBA00008779"/>
    </source>
</evidence>
<dbReference type="InterPro" id="IPR050738">
    <property type="entry name" value="Sulfatase"/>
</dbReference>
<dbReference type="GO" id="GO:0046872">
    <property type="term" value="F:metal ion binding"/>
    <property type="evidence" value="ECO:0007669"/>
    <property type="project" value="UniProtKB-KW"/>
</dbReference>
<comment type="caution">
    <text evidence="6">The sequence shown here is derived from an EMBL/GenBank/DDBJ whole genome shotgun (WGS) entry which is preliminary data.</text>
</comment>
<comment type="similarity">
    <text evidence="1">Belongs to the sulfatase family.</text>
</comment>
<protein>
    <submittedName>
        <fullName evidence="6">Arylsulfatase</fullName>
        <ecNumber evidence="6">3.1.6.1</ecNumber>
    </submittedName>
</protein>
<dbReference type="CDD" id="cd16143">
    <property type="entry name" value="ARS_like"/>
    <property type="match status" value="1"/>
</dbReference>
<evidence type="ECO:0000256" key="3">
    <source>
        <dbReference type="ARBA" id="ARBA00022801"/>
    </source>
</evidence>
<accession>A0A644WN49</accession>
<feature type="domain" description="Sulfatase N-terminal" evidence="5">
    <location>
        <begin position="27"/>
        <end position="402"/>
    </location>
</feature>
<dbReference type="EC" id="3.1.6.1" evidence="6"/>
<dbReference type="Gene3D" id="3.30.1120.10">
    <property type="match status" value="1"/>
</dbReference>
<dbReference type="PANTHER" id="PTHR42693">
    <property type="entry name" value="ARYLSULFATASE FAMILY MEMBER"/>
    <property type="match status" value="1"/>
</dbReference>
<proteinExistence type="inferred from homology"/>
<keyword evidence="2" id="KW-0479">Metal-binding</keyword>
<evidence type="ECO:0000259" key="5">
    <source>
        <dbReference type="Pfam" id="PF00884"/>
    </source>
</evidence>
<reference evidence="6" key="1">
    <citation type="submission" date="2019-08" db="EMBL/GenBank/DDBJ databases">
        <authorList>
            <person name="Kucharzyk K."/>
            <person name="Murdoch R.W."/>
            <person name="Higgins S."/>
            <person name="Loffler F."/>
        </authorList>
    </citation>
    <scope>NUCLEOTIDE SEQUENCE</scope>
</reference>
<dbReference type="EMBL" id="VSSQ01001084">
    <property type="protein sequence ID" value="MPM04931.1"/>
    <property type="molecule type" value="Genomic_DNA"/>
</dbReference>
<dbReference type="Gene3D" id="3.40.720.10">
    <property type="entry name" value="Alkaline Phosphatase, subunit A"/>
    <property type="match status" value="1"/>
</dbReference>